<evidence type="ECO:0000256" key="6">
    <source>
        <dbReference type="ARBA" id="ARBA00022989"/>
    </source>
</evidence>
<name>A0A3B0TKL2_9ZZZZ</name>
<feature type="transmembrane region" description="Helical" evidence="11">
    <location>
        <begin position="31"/>
        <end position="51"/>
    </location>
</feature>
<dbReference type="GO" id="GO:0008444">
    <property type="term" value="F:CDP-diacylglycerol-glycerol-3-phosphate 3-phosphatidyltransferase activity"/>
    <property type="evidence" value="ECO:0007669"/>
    <property type="project" value="UniProtKB-EC"/>
</dbReference>
<dbReference type="InterPro" id="IPR050324">
    <property type="entry name" value="CDP-alcohol_PTase-I"/>
</dbReference>
<feature type="transmembrane region" description="Helical" evidence="11">
    <location>
        <begin position="164"/>
        <end position="182"/>
    </location>
</feature>
<dbReference type="InterPro" id="IPR000462">
    <property type="entry name" value="CDP-OH_P_trans"/>
</dbReference>
<evidence type="ECO:0000256" key="10">
    <source>
        <dbReference type="ARBA" id="ARBA00023264"/>
    </source>
</evidence>
<evidence type="ECO:0000256" key="3">
    <source>
        <dbReference type="ARBA" id="ARBA00022516"/>
    </source>
</evidence>
<dbReference type="NCBIfam" id="TIGR00560">
    <property type="entry name" value="pgsA"/>
    <property type="match status" value="1"/>
</dbReference>
<dbReference type="EC" id="2.7.8.5" evidence="12"/>
<evidence type="ECO:0000256" key="8">
    <source>
        <dbReference type="ARBA" id="ARBA00023136"/>
    </source>
</evidence>
<organism evidence="12">
    <name type="scientific">hydrothermal vent metagenome</name>
    <dbReference type="NCBI Taxonomy" id="652676"/>
    <lineage>
        <taxon>unclassified sequences</taxon>
        <taxon>metagenomes</taxon>
        <taxon>ecological metagenomes</taxon>
    </lineage>
</organism>
<feature type="transmembrane region" description="Helical" evidence="11">
    <location>
        <begin position="7"/>
        <end position="25"/>
    </location>
</feature>
<dbReference type="GO" id="GO:0016020">
    <property type="term" value="C:membrane"/>
    <property type="evidence" value="ECO:0007669"/>
    <property type="project" value="UniProtKB-SubCell"/>
</dbReference>
<gene>
    <name evidence="12" type="ORF">MNBD_BACTEROID05-248</name>
</gene>
<dbReference type="PIRSF" id="PIRSF000847">
    <property type="entry name" value="Phos_ph_gly_syn"/>
    <property type="match status" value="1"/>
</dbReference>
<dbReference type="Pfam" id="PF01066">
    <property type="entry name" value="CDP-OH_P_transf"/>
    <property type="match status" value="1"/>
</dbReference>
<feature type="transmembrane region" description="Helical" evidence="11">
    <location>
        <begin position="125"/>
        <end position="144"/>
    </location>
</feature>
<evidence type="ECO:0000256" key="9">
    <source>
        <dbReference type="ARBA" id="ARBA00023209"/>
    </source>
</evidence>
<accession>A0A3B0TKL2</accession>
<keyword evidence="5 11" id="KW-0812">Transmembrane</keyword>
<evidence type="ECO:0000256" key="7">
    <source>
        <dbReference type="ARBA" id="ARBA00023098"/>
    </source>
</evidence>
<dbReference type="AlphaFoldDB" id="A0A3B0TKL2"/>
<dbReference type="InterPro" id="IPR004570">
    <property type="entry name" value="Phosphatidylglycerol_P_synth"/>
</dbReference>
<evidence type="ECO:0000256" key="2">
    <source>
        <dbReference type="ARBA" id="ARBA00010441"/>
    </source>
</evidence>
<proteinExistence type="inferred from homology"/>
<dbReference type="GO" id="GO:0046474">
    <property type="term" value="P:glycerophospholipid biosynthetic process"/>
    <property type="evidence" value="ECO:0007669"/>
    <property type="project" value="TreeGrafter"/>
</dbReference>
<protein>
    <submittedName>
        <fullName evidence="12">CDP-diacylglycerol--glycerol-3-phosphate 3-phosphatidyltransferase</fullName>
        <ecNumber evidence="12">2.7.8.5</ecNumber>
    </submittedName>
</protein>
<keyword evidence="10" id="KW-1208">Phospholipid metabolism</keyword>
<keyword evidence="7" id="KW-0443">Lipid metabolism</keyword>
<dbReference type="InterPro" id="IPR048254">
    <property type="entry name" value="CDP_ALCOHOL_P_TRANSF_CS"/>
</dbReference>
<keyword evidence="3" id="KW-0444">Lipid biosynthesis</keyword>
<keyword evidence="4 12" id="KW-0808">Transferase</keyword>
<dbReference type="EMBL" id="UOEN01000457">
    <property type="protein sequence ID" value="VAW19231.1"/>
    <property type="molecule type" value="Genomic_DNA"/>
</dbReference>
<keyword evidence="9" id="KW-0594">Phospholipid biosynthesis</keyword>
<dbReference type="PANTHER" id="PTHR14269:SF62">
    <property type="entry name" value="CDP-DIACYLGLYCEROL--GLYCEROL-3-PHOSPHATE 3-PHOSPHATIDYLTRANSFERASE 1, CHLOROPLASTIC"/>
    <property type="match status" value="1"/>
</dbReference>
<evidence type="ECO:0000256" key="4">
    <source>
        <dbReference type="ARBA" id="ARBA00022679"/>
    </source>
</evidence>
<evidence type="ECO:0000256" key="5">
    <source>
        <dbReference type="ARBA" id="ARBA00022692"/>
    </source>
</evidence>
<dbReference type="InterPro" id="IPR043130">
    <property type="entry name" value="CDP-OH_PTrfase_TM_dom"/>
</dbReference>
<evidence type="ECO:0000313" key="12">
    <source>
        <dbReference type="EMBL" id="VAW19231.1"/>
    </source>
</evidence>
<evidence type="ECO:0000256" key="11">
    <source>
        <dbReference type="SAM" id="Phobius"/>
    </source>
</evidence>
<evidence type="ECO:0000256" key="1">
    <source>
        <dbReference type="ARBA" id="ARBA00004141"/>
    </source>
</evidence>
<keyword evidence="6 11" id="KW-1133">Transmembrane helix</keyword>
<dbReference type="Gene3D" id="1.20.120.1760">
    <property type="match status" value="1"/>
</dbReference>
<comment type="subcellular location">
    <subcellularLocation>
        <location evidence="1">Membrane</location>
        <topology evidence="1">Multi-pass membrane protein</topology>
    </subcellularLocation>
</comment>
<comment type="similarity">
    <text evidence="2">Belongs to the CDP-alcohol phosphatidyltransferase class-I family.</text>
</comment>
<sequence>MNIANQLTVLRVFLTFGFIYLIHQSTCLQQWAAAGIFAMAAITDFLDGYLARKYNLISDFGKIADPIADKFLILSAFYVFYQFDLIAWWMIVVIFIREIGLTLLRFNAMKHKKVLAAESLGKYKTVAQIFTICIILLSGLLLSSSEGFCGPKAISGRWALNIDILMYLTVILTLVSGFSFLWNNRKELL</sequence>
<dbReference type="PANTHER" id="PTHR14269">
    <property type="entry name" value="CDP-DIACYLGLYCEROL--GLYCEROL-3-PHOSPHATE 3-PHOSPHATIDYLTRANSFERASE-RELATED"/>
    <property type="match status" value="1"/>
</dbReference>
<keyword evidence="8 11" id="KW-0472">Membrane</keyword>
<reference evidence="12" key="1">
    <citation type="submission" date="2018-06" db="EMBL/GenBank/DDBJ databases">
        <authorList>
            <person name="Zhirakovskaya E."/>
        </authorList>
    </citation>
    <scope>NUCLEOTIDE SEQUENCE</scope>
</reference>
<dbReference type="PROSITE" id="PS00379">
    <property type="entry name" value="CDP_ALCOHOL_P_TRANSF"/>
    <property type="match status" value="1"/>
</dbReference>